<keyword evidence="1" id="KW-1133">Transmembrane helix</keyword>
<organism evidence="2 3">
    <name type="scientific">Sistotremastrum suecicum HHB10207 ss-3</name>
    <dbReference type="NCBI Taxonomy" id="1314776"/>
    <lineage>
        <taxon>Eukaryota</taxon>
        <taxon>Fungi</taxon>
        <taxon>Dikarya</taxon>
        <taxon>Basidiomycota</taxon>
        <taxon>Agaricomycotina</taxon>
        <taxon>Agaricomycetes</taxon>
        <taxon>Sistotremastrales</taxon>
        <taxon>Sistotremastraceae</taxon>
        <taxon>Sistotremastrum</taxon>
    </lineage>
</organism>
<sequence length="156" mass="17837">MLTSHKSDQKLYGLSFTAILFLIPTIFTFLAIIRPSASDIDLVTHSHNTGILTLNLKSKNQTLGSWETVLRELDITPFEEAAPDFDLLLSGSHGFELRKRHTKRAPEQQVVFHFEEDVEDDYSRIFEDTVVELGRLAEQEKAAEKGRRRRPTSHKS</sequence>
<protein>
    <submittedName>
        <fullName evidence="2">Uncharacterized protein</fullName>
    </submittedName>
</protein>
<evidence type="ECO:0000313" key="2">
    <source>
        <dbReference type="EMBL" id="KZT44202.1"/>
    </source>
</evidence>
<dbReference type="Proteomes" id="UP000076798">
    <property type="component" value="Unassembled WGS sequence"/>
</dbReference>
<gene>
    <name evidence="2" type="ORF">SISSUDRAFT_1039480</name>
</gene>
<keyword evidence="3" id="KW-1185">Reference proteome</keyword>
<evidence type="ECO:0000256" key="1">
    <source>
        <dbReference type="SAM" id="Phobius"/>
    </source>
</evidence>
<proteinExistence type="predicted"/>
<feature type="transmembrane region" description="Helical" evidence="1">
    <location>
        <begin position="12"/>
        <end position="33"/>
    </location>
</feature>
<accession>A0A166IYH2</accession>
<evidence type="ECO:0000313" key="3">
    <source>
        <dbReference type="Proteomes" id="UP000076798"/>
    </source>
</evidence>
<keyword evidence="1" id="KW-0812">Transmembrane</keyword>
<dbReference type="AlphaFoldDB" id="A0A166IYH2"/>
<dbReference type="EMBL" id="KV428005">
    <property type="protein sequence ID" value="KZT44202.1"/>
    <property type="molecule type" value="Genomic_DNA"/>
</dbReference>
<keyword evidence="1" id="KW-0472">Membrane</keyword>
<name>A0A166IYH2_9AGAM</name>
<reference evidence="2 3" key="1">
    <citation type="journal article" date="2016" name="Mol. Biol. Evol.">
        <title>Comparative Genomics of Early-Diverging Mushroom-Forming Fungi Provides Insights into the Origins of Lignocellulose Decay Capabilities.</title>
        <authorList>
            <person name="Nagy L.G."/>
            <person name="Riley R."/>
            <person name="Tritt A."/>
            <person name="Adam C."/>
            <person name="Daum C."/>
            <person name="Floudas D."/>
            <person name="Sun H."/>
            <person name="Yadav J.S."/>
            <person name="Pangilinan J."/>
            <person name="Larsson K.H."/>
            <person name="Matsuura K."/>
            <person name="Barry K."/>
            <person name="Labutti K."/>
            <person name="Kuo R."/>
            <person name="Ohm R.A."/>
            <person name="Bhattacharya S.S."/>
            <person name="Shirouzu T."/>
            <person name="Yoshinaga Y."/>
            <person name="Martin F.M."/>
            <person name="Grigoriev I.V."/>
            <person name="Hibbett D.S."/>
        </authorList>
    </citation>
    <scope>NUCLEOTIDE SEQUENCE [LARGE SCALE GENOMIC DNA]</scope>
    <source>
        <strain evidence="2 3">HHB10207 ss-3</strain>
    </source>
</reference>